<reference evidence="1 2" key="1">
    <citation type="submission" date="2012-08" db="EMBL/GenBank/DDBJ databases">
        <title>Whole genome shotgun sequence of Gordonia rhizosphera NBRC 16068.</title>
        <authorList>
            <person name="Takarada H."/>
            <person name="Isaki S."/>
            <person name="Hosoyama A."/>
            <person name="Tsuchikane K."/>
            <person name="Katsumata H."/>
            <person name="Baba S."/>
            <person name="Ohji S."/>
            <person name="Yamazaki S."/>
            <person name="Fujita N."/>
        </authorList>
    </citation>
    <scope>NUCLEOTIDE SEQUENCE [LARGE SCALE GENOMIC DNA]</scope>
    <source>
        <strain evidence="1 2">NBRC 16068</strain>
    </source>
</reference>
<sequence>MLIGSFGRVTPREWITDPFNVPARPDLSLTGTTGLASGTRRAAVTGSATVDGSSVGVTPTVCPSY</sequence>
<name>K6V481_9ACTN</name>
<keyword evidence="2" id="KW-1185">Reference proteome</keyword>
<organism evidence="1 2">
    <name type="scientific">Gordonia rhizosphera NBRC 16068</name>
    <dbReference type="NCBI Taxonomy" id="1108045"/>
    <lineage>
        <taxon>Bacteria</taxon>
        <taxon>Bacillati</taxon>
        <taxon>Actinomycetota</taxon>
        <taxon>Actinomycetes</taxon>
        <taxon>Mycobacteriales</taxon>
        <taxon>Gordoniaceae</taxon>
        <taxon>Gordonia</taxon>
    </lineage>
</organism>
<comment type="caution">
    <text evidence="1">The sequence shown here is derived from an EMBL/GenBank/DDBJ whole genome shotgun (WGS) entry which is preliminary data.</text>
</comment>
<protein>
    <submittedName>
        <fullName evidence="1">Uncharacterized protein</fullName>
    </submittedName>
</protein>
<proteinExistence type="predicted"/>
<evidence type="ECO:0000313" key="2">
    <source>
        <dbReference type="Proteomes" id="UP000008363"/>
    </source>
</evidence>
<gene>
    <name evidence="1" type="ORF">GORHZ_119_00510</name>
</gene>
<accession>K6V481</accession>
<dbReference type="AlphaFoldDB" id="K6V481"/>
<dbReference type="Proteomes" id="UP000008363">
    <property type="component" value="Unassembled WGS sequence"/>
</dbReference>
<evidence type="ECO:0000313" key="1">
    <source>
        <dbReference type="EMBL" id="GAB90923.1"/>
    </source>
</evidence>
<dbReference type="EMBL" id="BAHC01000119">
    <property type="protein sequence ID" value="GAB90923.1"/>
    <property type="molecule type" value="Genomic_DNA"/>
</dbReference>
<dbReference type="STRING" id="1108045.GORHZ_119_00510"/>